<feature type="domain" description="PI3K/PI4K catalytic" evidence="3">
    <location>
        <begin position="2659"/>
        <end position="2983"/>
    </location>
</feature>
<dbReference type="PROSITE" id="PS51189">
    <property type="entry name" value="FAT"/>
    <property type="match status" value="1"/>
</dbReference>
<dbReference type="InterPro" id="IPR014009">
    <property type="entry name" value="PIK_FAT"/>
</dbReference>
<name>A0ABR1CG22_NECAM</name>
<dbReference type="EMBL" id="JAVFWL010000002">
    <property type="protein sequence ID" value="KAK6736790.1"/>
    <property type="molecule type" value="Genomic_DNA"/>
</dbReference>
<evidence type="ECO:0000259" key="4">
    <source>
        <dbReference type="PROSITE" id="PS51189"/>
    </source>
</evidence>
<sequence length="3002" mass="341159">MVEPAETKSRHHSCPTARNLKSHPKGDQPSYTIRVAFDRPNASQAFFSTICGDVALTEIVSTALKQMRLDPTHAHYSPQVRQYAMELARSVLLCSISPIDLTEESKVVMKDLFKEHFKRLDNAPDGCTAYRCAREGDRSIHSDALMILFCGIVGKDLRNKYIKFFNATIRYLALQALLEFTGRAALMSLDHPAQCMDGGILVDAIVTALSDSTKDFCQSAIVGLRHINDVCRVVIPDLEVMPRIPFVRYLVESVSALCYASSWFVRLGGASGLMYFIENYPDSVVFANMNGFMESLVEVLVGMTDQVSCGAVDMAVGAIEKLQRRCLTGCKLNDPKVSVFMSCVASQLFSGSQNIRNKTLSMLNLCAEVLGESFSALMYTYRHLFKAHIERAMEEFNVLALLDRCGSLEALCTIFVCQPPLVDASIELSKTQNFIRELISVCQMSVSEMLELDLFKSMEGCPAHFLPPYTITEKAEHYKIMATRALVALYKSLLRDMERRGMDVSTASEGQDGDSVTLHKIACVAVETVLCPLPSVVQAAEEALMQIVPIEASCVRTVGEHVFAQFRDLHCERRNSESVAQLFRLVRLNTSLFDNALATNLVAYICGHVSRLPSENSSTANPHLDGQDVEAITQAVRLLLLVDTASVSHLATDLASFIAYFDHHYCTSAYDAWIPPLATLLSRYARDSMTFFLSEDSVAMPCRRALLRKLIKDEECGPIRTLLMEDSSYFVNMLENKVMGPSGEWREASDAHQSENDIMEREMLCLHIIDAVSRRNVQWFAGARELILKLRQLWNNADFKARYVVHAPCDKDLLELTIKMMTEHKYKVPRLIVNCFIRYYRHNNNDLDLLCDILFVFIGRYVTDFCFVREFLEKEVIPAYSMEWRRKLFSFVLEKFEAGGSTVIKDLLYVKILQYVLIPSLQWAFERYNVDEILGVLQNPQDQPEMDPDDLVYRLAHIIDQSRQVMSDGIVIALYQLSTLLVKYAPRHVHNNDSKKHGWRLRVFMLFAWSCLTASNRQDATLRYTGFLFISHICQKFLINRKIVLQVFQSLCGSYQYDSRELVRRAADVVTAAMPIRMEDGHQQMFINVKRVLCEEAHSLAHIQHIVSMIVRNYRSYFSCRHALFKPLMSAVRRVISTPNSAMDGVMTRKLALDVCEMVIKWELLRLQKVEQLTQGLTSHDDELDTLLNDSNGSRPTAAASCDPYSTNVPAEFDDQLYKQMSKECVDEVVAMLLKFAIQPTSPVQPHQLHQATIENGKRSIGLMKQCLKSAVWGDVVTIKVGWLEKELTVPPESLVRQENQSQLAQSIAQAQQALEVVINLVAIMPKPLLLQTIRPIQRAIISCLNSGHGALIRLVNVLVAKLFEKSNCSMTGMYEFEILNQFISKYLNDHFNSYVKSSTCLVMNAFTAFSLLRVICSQQSGYLDAMCLQAYIKVLEKAVREHIMHVTEQGETTREKMATAEMIAMALELLRPRIEAISAEAKRTICQNVLLPLIERSSFEKIIDVVLRVVSELVVTHRDEHSANPGLPLLVRLQSVVEKRYRLNGELMKMFLKVVLFVFEHPLLLTSDYAEKLEDAFHWGLTTQDRELREKFLLVFERNLAMNPLARLSYILREKDWEPFRDYFWLRHALWLLLRCIPPSGSNGSGHRRVFIDSSATLWRTMVAVGGFRPSPQATDMESDIDRAAPSATNSINITKEGRSDEPMDTDQENSGSSETNLSTRLDILLEDQKSLMIEAASFDFSSAIDSVIGLVFSVQDDVSFVGDMFSHLFNSLWVSMSDEERNFIGGLAVPFMTSGVHIQQAHAVHPVISIFLETFARCNPPILIGPRATEFISRHYHAWHRGILLLENQALCIPRMLDNPACIQLPLDPLLQERLDVLDYLRSLYSELAEFDQSAAVWSHRALTVDTVKMLAMMQLGDIEDALEHGQTTASSMLHKMENQLGKNPIGEAAAKEYEFLDDAYIQCTRELCRWRVLCEIAKNPHVENPELLLEAAVHLPDWYLARQCRDQILACTRPDFVIQSITFGAMLGVLGDPEDGPLVPAKKLVDDVTQALVVGWRVLPPILTHAHVKLLQSMTMIREVGDVLDLKRALDVGNQNCGAVMQEMKTVIKIWRSRTYSLSDEMSFISLMYDWRSQIHAMMVQRFHDWERSGIVMPPGMNPQAILPIHSAATGQLLLARAARERGMDHMAIRTLNKLHTLITLPMMDCHQKVIDHLKTLRRLAKKHSTTAQQKMDLLQESLLITEAARIEDFSRDQCCRLFYQKGAILSQLERNDDAMHAFSAAAAMIDPTNSPPMNTACNMFKTWAHHLDNLFHSEVHEASAMSRGSPAINCYFEAARVENETRARKYIARILWTAKHVVACGIFSAVGLDQVLKDRARSIVPFNWLPWLPQLMTELQERPSSGFIHVVERIASAYPLLVVSALRPLLNPKMVEELIERVWKKEPIPALPDDHGSTTLFKVLEKACKSRLTDVRMWNRLLDGFSSMREFWAEKHLRYASQLKDDILRCLYDARATRLETAKLDEKTMATISLWCFELKKDISDDILCEYEVPSSSRHALPLQTEEQFVEEFRAEVLEILDAPLPIGSSLLKLAESVIKWQTKLHNRLYSLPRRYPIRLSSKCLAEYSNTMACIEIPSSFNANVTKQYQYVTLIARFNPHVEVVVRGGRVMKKLQIMAVNGKTSVYYLQRSVFKEKTNCCQQYLQIVKTLLVKERETARRHLFVFTPTQLVVSAHALLMDCGGAYSMSSVATKPHIFDMIRPLDVFAEYGMTFGMRPDDAITMFYDRIAASEGCLDTIMLDTYRGFVVENFIGPSILQNYVLERFTDPTYYYLFRKRVAQQLAVVSVLELLVRLSPLFLDDVYIRTSTAQLAAPRYTFALDIGIERKVPFRLTPNLQWFLGMTLEGDYLWAAAAVIRCLFRRDQHLLLRPLILDEVIVRGNHDQVSACADANDFMKKLVAETTRMASQEAGALQDELYSAIERARSQENLSQMDPRWHPWF</sequence>
<evidence type="ECO:0000256" key="1">
    <source>
        <dbReference type="ARBA" id="ARBA00007234"/>
    </source>
</evidence>
<evidence type="ECO:0000313" key="6">
    <source>
        <dbReference type="Proteomes" id="UP001303046"/>
    </source>
</evidence>
<feature type="region of interest" description="Disordered" evidence="2">
    <location>
        <begin position="1"/>
        <end position="27"/>
    </location>
</feature>
<dbReference type="InterPro" id="IPR000403">
    <property type="entry name" value="PI3/4_kinase_cat_dom"/>
</dbReference>
<accession>A0ABR1CG22</accession>
<proteinExistence type="inferred from homology"/>
<evidence type="ECO:0000313" key="5">
    <source>
        <dbReference type="EMBL" id="KAK6736790.1"/>
    </source>
</evidence>
<dbReference type="SUPFAM" id="SSF48371">
    <property type="entry name" value="ARM repeat"/>
    <property type="match status" value="1"/>
</dbReference>
<dbReference type="PANTHER" id="PTHR11139:SF1">
    <property type="entry name" value="TRANSFORMATION_TRANSCRIPTION DOMAIN-ASSOCIATED PROTEIN"/>
    <property type="match status" value="1"/>
</dbReference>
<dbReference type="PROSITE" id="PS50290">
    <property type="entry name" value="PI3_4_KINASE_3"/>
    <property type="match status" value="1"/>
</dbReference>
<dbReference type="InterPro" id="IPR050517">
    <property type="entry name" value="DDR_Repair_Kinase"/>
</dbReference>
<organism evidence="5 6">
    <name type="scientific">Necator americanus</name>
    <name type="common">Human hookworm</name>
    <dbReference type="NCBI Taxonomy" id="51031"/>
    <lineage>
        <taxon>Eukaryota</taxon>
        <taxon>Metazoa</taxon>
        <taxon>Ecdysozoa</taxon>
        <taxon>Nematoda</taxon>
        <taxon>Chromadorea</taxon>
        <taxon>Rhabditida</taxon>
        <taxon>Rhabditina</taxon>
        <taxon>Rhabditomorpha</taxon>
        <taxon>Strongyloidea</taxon>
        <taxon>Ancylostomatidae</taxon>
        <taxon>Bunostominae</taxon>
        <taxon>Necator</taxon>
    </lineage>
</organism>
<dbReference type="InterPro" id="IPR003151">
    <property type="entry name" value="PIK-rel_kinase_FAT"/>
</dbReference>
<dbReference type="InterPro" id="IPR011009">
    <property type="entry name" value="Kinase-like_dom_sf"/>
</dbReference>
<dbReference type="Proteomes" id="UP001303046">
    <property type="component" value="Unassembled WGS sequence"/>
</dbReference>
<dbReference type="InterPro" id="IPR046805">
    <property type="entry name" value="Tra1_ring"/>
</dbReference>
<gene>
    <name evidence="5" type="primary">Necator_chrII.g7263</name>
    <name evidence="5" type="ORF">RB195_019470</name>
</gene>
<dbReference type="InterPro" id="IPR016024">
    <property type="entry name" value="ARM-type_fold"/>
</dbReference>
<keyword evidence="6" id="KW-1185">Reference proteome</keyword>
<dbReference type="SUPFAM" id="SSF56112">
    <property type="entry name" value="Protein kinase-like (PK-like)"/>
    <property type="match status" value="1"/>
</dbReference>
<evidence type="ECO:0000259" key="3">
    <source>
        <dbReference type="PROSITE" id="PS50290"/>
    </source>
</evidence>
<comment type="caution">
    <text evidence="5">The sequence shown here is derived from an EMBL/GenBank/DDBJ whole genome shotgun (WGS) entry which is preliminary data.</text>
</comment>
<dbReference type="Pfam" id="PF02259">
    <property type="entry name" value="FAT"/>
    <property type="match status" value="1"/>
</dbReference>
<dbReference type="Pfam" id="PF20206">
    <property type="entry name" value="Tra1_ring"/>
    <property type="match status" value="1"/>
</dbReference>
<evidence type="ECO:0000256" key="2">
    <source>
        <dbReference type="SAM" id="MobiDB-lite"/>
    </source>
</evidence>
<protein>
    <recommendedName>
        <fullName evidence="7">Non-specific serine/threonine protein kinase</fullName>
    </recommendedName>
</protein>
<comment type="similarity">
    <text evidence="1">Belongs to the PI3/PI4-kinase family. TRA1 subfamily.</text>
</comment>
<reference evidence="5 6" key="1">
    <citation type="submission" date="2023-08" db="EMBL/GenBank/DDBJ databases">
        <title>A Necator americanus chromosomal reference genome.</title>
        <authorList>
            <person name="Ilik V."/>
            <person name="Petrzelkova K.J."/>
            <person name="Pardy F."/>
            <person name="Fuh T."/>
            <person name="Niatou-Singa F.S."/>
            <person name="Gouil Q."/>
            <person name="Baker L."/>
            <person name="Ritchie M.E."/>
            <person name="Jex A.R."/>
            <person name="Gazzola D."/>
            <person name="Li H."/>
            <person name="Toshio Fujiwara R."/>
            <person name="Zhan B."/>
            <person name="Aroian R.V."/>
            <person name="Pafco B."/>
            <person name="Schwarz E.M."/>
        </authorList>
    </citation>
    <scope>NUCLEOTIDE SEQUENCE [LARGE SCALE GENOMIC DNA]</scope>
    <source>
        <strain evidence="5 6">Aroian</strain>
        <tissue evidence="5">Whole animal</tissue>
    </source>
</reference>
<evidence type="ECO:0008006" key="7">
    <source>
        <dbReference type="Google" id="ProtNLM"/>
    </source>
</evidence>
<feature type="region of interest" description="Disordered" evidence="2">
    <location>
        <begin position="1687"/>
        <end position="1717"/>
    </location>
</feature>
<feature type="domain" description="FAT" evidence="4">
    <location>
        <begin position="1830"/>
        <end position="2432"/>
    </location>
</feature>
<dbReference type="PANTHER" id="PTHR11139">
    <property type="entry name" value="ATAXIA TELANGIECTASIA MUTATED ATM -RELATED"/>
    <property type="match status" value="1"/>
</dbReference>